<dbReference type="SMART" id="SM00360">
    <property type="entry name" value="RRM"/>
    <property type="match status" value="2"/>
</dbReference>
<dbReference type="EMBL" id="JABFUD020000021">
    <property type="protein sequence ID" value="KAI5063378.1"/>
    <property type="molecule type" value="Genomic_DNA"/>
</dbReference>
<evidence type="ECO:0000259" key="13">
    <source>
        <dbReference type="PROSITE" id="PS50174"/>
    </source>
</evidence>
<dbReference type="PROSITE" id="PS01358">
    <property type="entry name" value="ZF_RANBP2_1"/>
    <property type="match status" value="1"/>
</dbReference>
<evidence type="ECO:0000256" key="11">
    <source>
        <dbReference type="SAM" id="MobiDB-lite"/>
    </source>
</evidence>
<dbReference type="PROSITE" id="PS50174">
    <property type="entry name" value="G_PATCH"/>
    <property type="match status" value="1"/>
</dbReference>
<evidence type="ECO:0000259" key="12">
    <source>
        <dbReference type="PROSITE" id="PS50102"/>
    </source>
</evidence>
<dbReference type="GO" id="GO:0005634">
    <property type="term" value="C:nucleus"/>
    <property type="evidence" value="ECO:0007669"/>
    <property type="project" value="UniProtKB-SubCell"/>
</dbReference>
<dbReference type="Pfam" id="PF00076">
    <property type="entry name" value="RRM_1"/>
    <property type="match status" value="2"/>
</dbReference>
<keyword evidence="16" id="KW-1185">Reference proteome</keyword>
<dbReference type="PANTHER" id="PTHR13948:SF3">
    <property type="entry name" value="FI21118P1"/>
    <property type="match status" value="1"/>
</dbReference>
<dbReference type="Gene3D" id="3.30.70.330">
    <property type="match status" value="2"/>
</dbReference>
<evidence type="ECO:0000313" key="16">
    <source>
        <dbReference type="Proteomes" id="UP000886520"/>
    </source>
</evidence>
<feature type="domain" description="RRM" evidence="12">
    <location>
        <begin position="485"/>
        <end position="565"/>
    </location>
</feature>
<dbReference type="CDD" id="cd16166">
    <property type="entry name" value="OCRE_SUA_like"/>
    <property type="match status" value="1"/>
</dbReference>
<evidence type="ECO:0000256" key="1">
    <source>
        <dbReference type="ARBA" id="ARBA00004123"/>
    </source>
</evidence>
<feature type="domain" description="G-patch" evidence="13">
    <location>
        <begin position="970"/>
        <end position="1016"/>
    </location>
</feature>
<dbReference type="InterPro" id="IPR041591">
    <property type="entry name" value="OCRE"/>
</dbReference>
<feature type="domain" description="RRM" evidence="12">
    <location>
        <begin position="328"/>
        <end position="408"/>
    </location>
</feature>
<evidence type="ECO:0000256" key="4">
    <source>
        <dbReference type="ARBA" id="ARBA00022771"/>
    </source>
</evidence>
<feature type="coiled-coil region" evidence="10">
    <location>
        <begin position="724"/>
        <end position="751"/>
    </location>
</feature>
<dbReference type="Pfam" id="PF01585">
    <property type="entry name" value="G-patch"/>
    <property type="match status" value="1"/>
</dbReference>
<keyword evidence="3" id="KW-0677">Repeat</keyword>
<keyword evidence="10" id="KW-0175">Coiled coil</keyword>
<dbReference type="PANTHER" id="PTHR13948">
    <property type="entry name" value="RNA-BINDING PROTEIN"/>
    <property type="match status" value="1"/>
</dbReference>
<feature type="region of interest" description="Disordered" evidence="11">
    <location>
        <begin position="689"/>
        <end position="715"/>
    </location>
</feature>
<dbReference type="InterPro" id="IPR000504">
    <property type="entry name" value="RRM_dom"/>
</dbReference>
<dbReference type="GO" id="GO:0003723">
    <property type="term" value="F:RNA binding"/>
    <property type="evidence" value="ECO:0007669"/>
    <property type="project" value="UniProtKB-UniRule"/>
</dbReference>
<evidence type="ECO:0000256" key="5">
    <source>
        <dbReference type="ARBA" id="ARBA00022833"/>
    </source>
</evidence>
<dbReference type="PROSITE" id="PS50102">
    <property type="entry name" value="RRM"/>
    <property type="match status" value="2"/>
</dbReference>
<keyword evidence="5" id="KW-0862">Zinc</keyword>
<dbReference type="InterPro" id="IPR035979">
    <property type="entry name" value="RBD_domain_sf"/>
</dbReference>
<feature type="compositionally biased region" description="Basic residues" evidence="11">
    <location>
        <begin position="270"/>
        <end position="294"/>
    </location>
</feature>
<comment type="caution">
    <text evidence="15">The sequence shown here is derived from an EMBL/GenBank/DDBJ whole genome shotgun (WGS) entry which is preliminary data.</text>
</comment>
<evidence type="ECO:0000256" key="9">
    <source>
        <dbReference type="PROSITE-ProRule" id="PRU00322"/>
    </source>
</evidence>
<feature type="compositionally biased region" description="Basic and acidic residues" evidence="11">
    <location>
        <begin position="189"/>
        <end position="209"/>
    </location>
</feature>
<feature type="compositionally biased region" description="Basic and acidic residues" evidence="11">
    <location>
        <begin position="247"/>
        <end position="256"/>
    </location>
</feature>
<dbReference type="CDD" id="cd12313">
    <property type="entry name" value="RRM1_RRM2_RBM5_like"/>
    <property type="match status" value="1"/>
</dbReference>
<dbReference type="SMART" id="SM00547">
    <property type="entry name" value="ZnF_RBZ"/>
    <property type="match status" value="1"/>
</dbReference>
<proteinExistence type="predicted"/>
<keyword evidence="6 8" id="KW-0694">RNA-binding</keyword>
<dbReference type="InterPro" id="IPR000467">
    <property type="entry name" value="G_patch_dom"/>
</dbReference>
<dbReference type="InterPro" id="IPR036443">
    <property type="entry name" value="Znf_RanBP2_sf"/>
</dbReference>
<dbReference type="SUPFAM" id="SSF90209">
    <property type="entry name" value="Ran binding protein zinc finger-like"/>
    <property type="match status" value="1"/>
</dbReference>
<sequence>MDSGRYIPPQARWDNNSALASFGAARDPDHRLGGNFGGRGFQEVNYAGDSLYPRDQYRRDREGFAAPPPVMGLLPPARRSVVEDDYAILRNGPRHDKVGYGDAVRDGERYRDLDNLRDVDHFRDLTRYHSDGYQEVNGFRDYDIQRRGGFPDRYEADNYENRARAPVGSIRDGNRGLDYVHLDGSDYDRRRHRDGSWEKHREKPMDRSFGRGRYKARHRSFSRSRSRSHSLSHSHSRSRSRSFSRSRSYDGGRDRSLSPQRSHSRDSRSPRRLHSSRRSSSPRRSRSPLSHRRSRREDSGDEDYHESAWRRDRDDRRYHDRSHVAPSATLVVKGLSQSTVEDDLYKALVEWGPLRHVRVIKERVSGVSRGFAFIDFPSVDAAKKAMEGLHDDGLVLDGRRVYFEYSSKPTGGAGAPQTHSTSGVAKHGMSAVDWMCTVCGCVNFARRILCFQCNEGRSDDAPAADMSLSIAANNGRKGSEAGPAHILVVRGLDEHVNEDMLHAEFSKYAPLKDLRLVRDKFTHVSRGFAFVHFHSVDEAAAALEATNNTALENNGQLLRVAFAKSGGPGSTFHASSIAAAAIEAATFAQQYDSAGRTHKDSTGTERAKEAPQSGYVWDEASGYYYDAASGFYYDPHRCLFYDGNHGLWYSYDDKSQQYVPYVEPNTGVVPDSTNKTEAEKGGLTDVATEKKNETATVEEGEVDPNASNEDEKKPSLAEAVQAAALAAQAAAKKEKEKMKEKEKEIRLAMKGSLLASKKKLLTLWKQRQNEGPTATPTPVSLISVSAPGREQSLYQSAAAVLGTPPSQPYATNKKSEVPTSGMTRLASGNALEERQSTTVRRVEAAASQSASSEVNTGATPFKTDASALGSYAPVAGSKRRFTEAPQPTQPVYRDRAAERRSLYGSSSSSHDDLLLEIDMIDKGSGGRDWGLDMPFPPGVGPKGAAPPGAASGGPEVQAFEVITAETAIDERNVGNRMLRSMGWQEGSGLGKDGTGIVEPVQATSMDVRAGLGSQSQQRKADARFETQPGDSYRVVIQKKALARFHDMM</sequence>
<dbReference type="InterPro" id="IPR001876">
    <property type="entry name" value="Znf_RanBP2"/>
</dbReference>
<evidence type="ECO:0000313" key="15">
    <source>
        <dbReference type="EMBL" id="KAI5063378.1"/>
    </source>
</evidence>
<keyword evidence="7" id="KW-0539">Nucleus</keyword>
<dbReference type="AlphaFoldDB" id="A0A9D4U9B5"/>
<dbReference type="Gene3D" id="4.10.1060.10">
    <property type="entry name" value="Zinc finger, RanBP2-type"/>
    <property type="match status" value="1"/>
</dbReference>
<evidence type="ECO:0000259" key="14">
    <source>
        <dbReference type="PROSITE" id="PS50199"/>
    </source>
</evidence>
<evidence type="ECO:0000256" key="10">
    <source>
        <dbReference type="SAM" id="Coils"/>
    </source>
</evidence>
<dbReference type="GO" id="GO:0008270">
    <property type="term" value="F:zinc ion binding"/>
    <property type="evidence" value="ECO:0007669"/>
    <property type="project" value="UniProtKB-KW"/>
</dbReference>
<feature type="region of interest" description="Disordered" evidence="11">
    <location>
        <begin position="189"/>
        <end position="308"/>
    </location>
</feature>
<comment type="subcellular location">
    <subcellularLocation>
        <location evidence="1">Nucleus</location>
    </subcellularLocation>
</comment>
<dbReference type="Proteomes" id="UP000886520">
    <property type="component" value="Chromosome 21"/>
</dbReference>
<dbReference type="InterPro" id="IPR012677">
    <property type="entry name" value="Nucleotide-bd_a/b_plait_sf"/>
</dbReference>
<protein>
    <submittedName>
        <fullName evidence="15">Uncharacterized protein</fullName>
    </submittedName>
</protein>
<evidence type="ECO:0000256" key="6">
    <source>
        <dbReference type="ARBA" id="ARBA00022884"/>
    </source>
</evidence>
<name>A0A9D4U9B5_ADICA</name>
<keyword evidence="2" id="KW-0479">Metal-binding</keyword>
<gene>
    <name evidence="15" type="ORF">GOP47_0021925</name>
</gene>
<keyword evidence="4 9" id="KW-0863">Zinc-finger</keyword>
<evidence type="ECO:0000256" key="2">
    <source>
        <dbReference type="ARBA" id="ARBA00022723"/>
    </source>
</evidence>
<evidence type="ECO:0000256" key="8">
    <source>
        <dbReference type="PROSITE-ProRule" id="PRU00176"/>
    </source>
</evidence>
<organism evidence="15 16">
    <name type="scientific">Adiantum capillus-veneris</name>
    <name type="common">Maidenhair fern</name>
    <dbReference type="NCBI Taxonomy" id="13818"/>
    <lineage>
        <taxon>Eukaryota</taxon>
        <taxon>Viridiplantae</taxon>
        <taxon>Streptophyta</taxon>
        <taxon>Embryophyta</taxon>
        <taxon>Tracheophyta</taxon>
        <taxon>Polypodiopsida</taxon>
        <taxon>Polypodiidae</taxon>
        <taxon>Polypodiales</taxon>
        <taxon>Pteridineae</taxon>
        <taxon>Pteridaceae</taxon>
        <taxon>Vittarioideae</taxon>
        <taxon>Adiantum</taxon>
    </lineage>
</organism>
<dbReference type="InterPro" id="IPR035623">
    <property type="entry name" value="SUA-like_OCRE"/>
</dbReference>
<dbReference type="GO" id="GO:0000398">
    <property type="term" value="P:mRNA splicing, via spliceosome"/>
    <property type="evidence" value="ECO:0007669"/>
    <property type="project" value="TreeGrafter"/>
</dbReference>
<evidence type="ECO:0000256" key="3">
    <source>
        <dbReference type="ARBA" id="ARBA00022737"/>
    </source>
</evidence>
<reference evidence="15" key="1">
    <citation type="submission" date="2021-01" db="EMBL/GenBank/DDBJ databases">
        <title>Adiantum capillus-veneris genome.</title>
        <authorList>
            <person name="Fang Y."/>
            <person name="Liao Q."/>
        </authorList>
    </citation>
    <scope>NUCLEOTIDE SEQUENCE</scope>
    <source>
        <strain evidence="15">H3</strain>
        <tissue evidence="15">Leaf</tissue>
    </source>
</reference>
<evidence type="ECO:0000256" key="7">
    <source>
        <dbReference type="ARBA" id="ARBA00023242"/>
    </source>
</evidence>
<dbReference type="SUPFAM" id="SSF54928">
    <property type="entry name" value="RNA-binding domain, RBD"/>
    <property type="match status" value="2"/>
</dbReference>
<dbReference type="Pfam" id="PF17780">
    <property type="entry name" value="OCRE"/>
    <property type="match status" value="1"/>
</dbReference>
<feature type="domain" description="RanBP2-type" evidence="14">
    <location>
        <begin position="426"/>
        <end position="459"/>
    </location>
</feature>
<dbReference type="SMART" id="SM00443">
    <property type="entry name" value="G_patch"/>
    <property type="match status" value="1"/>
</dbReference>
<dbReference type="OrthoDB" id="439808at2759"/>
<accession>A0A9D4U9B5</accession>
<dbReference type="PROSITE" id="PS50199">
    <property type="entry name" value="ZF_RANBP2_2"/>
    <property type="match status" value="1"/>
</dbReference>
<feature type="compositionally biased region" description="Basic residues" evidence="11">
    <location>
        <begin position="210"/>
        <end position="244"/>
    </location>
</feature>